<comment type="caution">
    <text evidence="2">The sequence shown here is derived from an EMBL/GenBank/DDBJ whole genome shotgun (WGS) entry which is preliminary data.</text>
</comment>
<evidence type="ECO:0000256" key="1">
    <source>
        <dbReference type="SAM" id="MobiDB-lite"/>
    </source>
</evidence>
<name>A0AAX6MHP1_9PEZI</name>
<evidence type="ECO:0000313" key="3">
    <source>
        <dbReference type="Proteomes" id="UP001369815"/>
    </source>
</evidence>
<reference evidence="2 3" key="1">
    <citation type="journal article" date="2024" name="Front Chem Biol">
        <title>Unveiling the potential of Daldinia eschscholtzii MFLUCC 19-0629 through bioactivity and bioinformatics studies for enhanced sustainable agriculture production.</title>
        <authorList>
            <person name="Brooks S."/>
            <person name="Weaver J.A."/>
            <person name="Klomchit A."/>
            <person name="Alharthi S.A."/>
            <person name="Onlamun T."/>
            <person name="Nurani R."/>
            <person name="Vong T.K."/>
            <person name="Alberti F."/>
            <person name="Greco C."/>
        </authorList>
    </citation>
    <scope>NUCLEOTIDE SEQUENCE [LARGE SCALE GENOMIC DNA]</scope>
    <source>
        <strain evidence="2">MFLUCC 19-0629</strain>
    </source>
</reference>
<feature type="compositionally biased region" description="Low complexity" evidence="1">
    <location>
        <begin position="16"/>
        <end position="29"/>
    </location>
</feature>
<sequence length="91" mass="9955">MDKNSLAAQSNSHKPSASSATITLGSSSSPLKAGKPTGDRPTQSEPSTLLRYVLDREPHEQVAMGMSRERRMADHLKDWERTWKTASSSGK</sequence>
<organism evidence="2 3">
    <name type="scientific">Daldinia eschscholtzii</name>
    <dbReference type="NCBI Taxonomy" id="292717"/>
    <lineage>
        <taxon>Eukaryota</taxon>
        <taxon>Fungi</taxon>
        <taxon>Dikarya</taxon>
        <taxon>Ascomycota</taxon>
        <taxon>Pezizomycotina</taxon>
        <taxon>Sordariomycetes</taxon>
        <taxon>Xylariomycetidae</taxon>
        <taxon>Xylariales</taxon>
        <taxon>Hypoxylaceae</taxon>
        <taxon>Daldinia</taxon>
    </lineage>
</organism>
<dbReference type="EMBL" id="JBANMG010000006">
    <property type="protein sequence ID" value="KAK6952139.1"/>
    <property type="molecule type" value="Genomic_DNA"/>
</dbReference>
<keyword evidence="3" id="KW-1185">Reference proteome</keyword>
<feature type="compositionally biased region" description="Polar residues" evidence="1">
    <location>
        <begin position="1"/>
        <end position="15"/>
    </location>
</feature>
<evidence type="ECO:0000313" key="2">
    <source>
        <dbReference type="EMBL" id="KAK6952139.1"/>
    </source>
</evidence>
<accession>A0AAX6MHP1</accession>
<gene>
    <name evidence="2" type="ORF">Daesc_006671</name>
</gene>
<dbReference type="AlphaFoldDB" id="A0AAX6MHP1"/>
<proteinExistence type="predicted"/>
<feature type="compositionally biased region" description="Basic and acidic residues" evidence="1">
    <location>
        <begin position="67"/>
        <end position="83"/>
    </location>
</feature>
<protein>
    <submittedName>
        <fullName evidence="2">Uncharacterized protein</fullName>
    </submittedName>
</protein>
<feature type="region of interest" description="Disordered" evidence="1">
    <location>
        <begin position="1"/>
        <end position="91"/>
    </location>
</feature>
<dbReference type="Proteomes" id="UP001369815">
    <property type="component" value="Unassembled WGS sequence"/>
</dbReference>